<gene>
    <name evidence="3" type="ORF">RAMLITH_21425</name>
</gene>
<dbReference type="Pfam" id="PF13938">
    <property type="entry name" value="DUF4213"/>
    <property type="match status" value="1"/>
</dbReference>
<evidence type="ECO:0000259" key="2">
    <source>
        <dbReference type="Pfam" id="PF13938"/>
    </source>
</evidence>
<evidence type="ECO:0008006" key="5">
    <source>
        <dbReference type="Google" id="ProtNLM"/>
    </source>
</evidence>
<dbReference type="InterPro" id="IPR025251">
    <property type="entry name" value="DUF4213"/>
</dbReference>
<reference evidence="3 4" key="1">
    <citation type="journal article" date="2020" name="Nature">
        <title>Bacterial chemolithoautotrophy via manganese oxidation.</title>
        <authorList>
            <person name="Yu H."/>
            <person name="Leadbetter J.R."/>
        </authorList>
    </citation>
    <scope>NUCLEOTIDE SEQUENCE [LARGE SCALE GENOMIC DNA]</scope>
    <source>
        <strain evidence="3 4">RBP-1</strain>
    </source>
</reference>
<proteinExistence type="predicted"/>
<dbReference type="EMBL" id="VTOX01000010">
    <property type="protein sequence ID" value="NKE68383.1"/>
    <property type="molecule type" value="Genomic_DNA"/>
</dbReference>
<dbReference type="Pfam" id="PF04016">
    <property type="entry name" value="DUF364"/>
    <property type="match status" value="1"/>
</dbReference>
<sequence>MDITHDLLSLLERFAARGALPKVRGLLLPPAAPPTSIAGEFCAIELDDGSLGLSYVLLDESSRRLVAGRGDASLGLEGADALAVARWFAEAPGARRAIGFAAVNALTRCLFDRAGFVPGASGDSIGMLAPQAADRIGMIGLFPPLVKSIVQAGAKLTVVELRSDLAGERDGWRVTTDRGELADCNKVIATSTLLLNGTLDDMLAACPNAGSFALIGPGAGCLPDPLFTRGVTLVGGTWITDRDAFRAALAAGSSWTAAARKTAIAARDYPGFEALLGRL</sequence>
<feature type="domain" description="Putative heavy-metal chelation" evidence="1">
    <location>
        <begin position="130"/>
        <end position="264"/>
    </location>
</feature>
<evidence type="ECO:0000313" key="3">
    <source>
        <dbReference type="EMBL" id="NKE68383.1"/>
    </source>
</evidence>
<dbReference type="SUPFAM" id="SSF159713">
    <property type="entry name" value="Dhaf3308-like"/>
    <property type="match status" value="1"/>
</dbReference>
<organism evidence="3 4">
    <name type="scientific">Ramlibacter lithotrophicus</name>
    <dbReference type="NCBI Taxonomy" id="2606681"/>
    <lineage>
        <taxon>Bacteria</taxon>
        <taxon>Pseudomonadati</taxon>
        <taxon>Pseudomonadota</taxon>
        <taxon>Betaproteobacteria</taxon>
        <taxon>Burkholderiales</taxon>
        <taxon>Comamonadaceae</taxon>
        <taxon>Ramlibacter</taxon>
    </lineage>
</organism>
<keyword evidence="4" id="KW-1185">Reference proteome</keyword>
<name>A0A7X6DJM0_9BURK</name>
<dbReference type="Proteomes" id="UP000521868">
    <property type="component" value="Unassembled WGS sequence"/>
</dbReference>
<feature type="domain" description="DUF4213" evidence="2">
    <location>
        <begin position="40"/>
        <end position="106"/>
    </location>
</feature>
<dbReference type="InterPro" id="IPR007161">
    <property type="entry name" value="DUF364"/>
</dbReference>
<comment type="caution">
    <text evidence="3">The sequence shown here is derived from an EMBL/GenBank/DDBJ whole genome shotgun (WGS) entry which is preliminary data.</text>
</comment>
<evidence type="ECO:0000259" key="1">
    <source>
        <dbReference type="Pfam" id="PF04016"/>
    </source>
</evidence>
<dbReference type="Gene3D" id="3.40.50.11590">
    <property type="match status" value="1"/>
</dbReference>
<accession>A0A7X6DJM0</accession>
<dbReference type="RefSeq" id="WP_168109503.1">
    <property type="nucleotide sequence ID" value="NZ_VTOX01000010.1"/>
</dbReference>
<evidence type="ECO:0000313" key="4">
    <source>
        <dbReference type="Proteomes" id="UP000521868"/>
    </source>
</evidence>
<protein>
    <recommendedName>
        <fullName evidence="5">Heavy-metal chelation domain-containing protein</fullName>
    </recommendedName>
</protein>
<dbReference type="AlphaFoldDB" id="A0A7X6DJM0"/>